<reference evidence="2" key="1">
    <citation type="submission" date="2012-11" db="EMBL/GenBank/DDBJ databases">
        <authorList>
            <person name="Lucero-Rivera Y.E."/>
            <person name="Tovar-Ramirez D."/>
        </authorList>
    </citation>
    <scope>NUCLEOTIDE SEQUENCE [LARGE SCALE GENOMIC DNA]</scope>
    <source>
        <strain evidence="2">Araruama</strain>
    </source>
</reference>
<sequence length="124" mass="13701">MGAQVGTPRKLLIDGISYNIKADNDSTKKPKTEKEGIATSGRTYQKITKIPEQHESVTLTTTPDENRVLQDIADDGEVVDMSYELADRSIWRTKGFIMTEGRTSADGTTTITMVAEVDWTLFAS</sequence>
<organism evidence="1 2">
    <name type="scientific">Candidatus Magnetoglobus multicellularis str. Araruama</name>
    <dbReference type="NCBI Taxonomy" id="890399"/>
    <lineage>
        <taxon>Bacteria</taxon>
        <taxon>Pseudomonadati</taxon>
        <taxon>Thermodesulfobacteriota</taxon>
        <taxon>Desulfobacteria</taxon>
        <taxon>Desulfobacterales</taxon>
        <taxon>Desulfobacteraceae</taxon>
        <taxon>Candidatus Magnetoglobus</taxon>
    </lineage>
</organism>
<evidence type="ECO:0008006" key="3">
    <source>
        <dbReference type="Google" id="ProtNLM"/>
    </source>
</evidence>
<dbReference type="AlphaFoldDB" id="A0A1V1P1D7"/>
<evidence type="ECO:0000313" key="1">
    <source>
        <dbReference type="EMBL" id="ETR68682.1"/>
    </source>
</evidence>
<protein>
    <recommendedName>
        <fullName evidence="3">Phage tail protein</fullName>
    </recommendedName>
</protein>
<dbReference type="Proteomes" id="UP000189670">
    <property type="component" value="Unassembled WGS sequence"/>
</dbReference>
<proteinExistence type="predicted"/>
<dbReference type="EMBL" id="ATBP01000864">
    <property type="protein sequence ID" value="ETR68682.1"/>
    <property type="molecule type" value="Genomic_DNA"/>
</dbReference>
<comment type="caution">
    <text evidence="1">The sequence shown here is derived from an EMBL/GenBank/DDBJ whole genome shotgun (WGS) entry which is preliminary data.</text>
</comment>
<evidence type="ECO:0000313" key="2">
    <source>
        <dbReference type="Proteomes" id="UP000189670"/>
    </source>
</evidence>
<accession>A0A1V1P1D7</accession>
<gene>
    <name evidence="1" type="ORF">OMM_10273</name>
</gene>
<name>A0A1V1P1D7_9BACT</name>